<sequence length="32" mass="3818">MCRCASNLLRLLVLDASFLRRFQRKLLHNDTL</sequence>
<comment type="caution">
    <text evidence="1">The sequence shown here is derived from an EMBL/GenBank/DDBJ whole genome shotgun (WGS) entry which is preliminary data.</text>
</comment>
<reference evidence="1 2" key="1">
    <citation type="journal article" date="2018" name="Front. Plant Sci.">
        <title>Red Clover (Trifolium pratense) and Zigzag Clover (T. medium) - A Picture of Genomic Similarities and Differences.</title>
        <authorList>
            <person name="Dluhosova J."/>
            <person name="Istvanek J."/>
            <person name="Nedelnik J."/>
            <person name="Repkova J."/>
        </authorList>
    </citation>
    <scope>NUCLEOTIDE SEQUENCE [LARGE SCALE GENOMIC DNA]</scope>
    <source>
        <strain evidence="2">cv. 10/8</strain>
        <tissue evidence="1">Leaf</tissue>
    </source>
</reference>
<keyword evidence="2" id="KW-1185">Reference proteome</keyword>
<organism evidence="1 2">
    <name type="scientific">Trifolium medium</name>
    <dbReference type="NCBI Taxonomy" id="97028"/>
    <lineage>
        <taxon>Eukaryota</taxon>
        <taxon>Viridiplantae</taxon>
        <taxon>Streptophyta</taxon>
        <taxon>Embryophyta</taxon>
        <taxon>Tracheophyta</taxon>
        <taxon>Spermatophyta</taxon>
        <taxon>Magnoliopsida</taxon>
        <taxon>eudicotyledons</taxon>
        <taxon>Gunneridae</taxon>
        <taxon>Pentapetalae</taxon>
        <taxon>rosids</taxon>
        <taxon>fabids</taxon>
        <taxon>Fabales</taxon>
        <taxon>Fabaceae</taxon>
        <taxon>Papilionoideae</taxon>
        <taxon>50 kb inversion clade</taxon>
        <taxon>NPAAA clade</taxon>
        <taxon>Hologalegina</taxon>
        <taxon>IRL clade</taxon>
        <taxon>Trifolieae</taxon>
        <taxon>Trifolium</taxon>
    </lineage>
</organism>
<gene>
    <name evidence="1" type="ORF">A2U01_0003450</name>
</gene>
<feature type="non-terminal residue" evidence="1">
    <location>
        <position position="32"/>
    </location>
</feature>
<accession>A0A392M5Y2</accession>
<dbReference type="EMBL" id="LXQA010003965">
    <property type="protein sequence ID" value="MCH82639.1"/>
    <property type="molecule type" value="Genomic_DNA"/>
</dbReference>
<protein>
    <submittedName>
        <fullName evidence="1">Uncharacterized protein</fullName>
    </submittedName>
</protein>
<dbReference type="Proteomes" id="UP000265520">
    <property type="component" value="Unassembled WGS sequence"/>
</dbReference>
<proteinExistence type="predicted"/>
<evidence type="ECO:0000313" key="1">
    <source>
        <dbReference type="EMBL" id="MCH82639.1"/>
    </source>
</evidence>
<name>A0A392M5Y2_9FABA</name>
<evidence type="ECO:0000313" key="2">
    <source>
        <dbReference type="Proteomes" id="UP000265520"/>
    </source>
</evidence>
<dbReference type="AlphaFoldDB" id="A0A392M5Y2"/>